<name>A0A6J5DN74_9BURK</name>
<evidence type="ECO:0000313" key="1">
    <source>
        <dbReference type="EMBL" id="CAB3755363.1"/>
    </source>
</evidence>
<organism evidence="1 2">
    <name type="scientific">Paraburkholderia solisilvae</name>
    <dbReference type="NCBI Taxonomy" id="624376"/>
    <lineage>
        <taxon>Bacteria</taxon>
        <taxon>Pseudomonadati</taxon>
        <taxon>Pseudomonadota</taxon>
        <taxon>Betaproteobacteria</taxon>
        <taxon>Burkholderiales</taxon>
        <taxon>Burkholderiaceae</taxon>
        <taxon>Paraburkholderia</taxon>
    </lineage>
</organism>
<protein>
    <submittedName>
        <fullName evidence="1">Uncharacterized protein</fullName>
    </submittedName>
</protein>
<evidence type="ECO:0000313" key="2">
    <source>
        <dbReference type="Proteomes" id="UP000494329"/>
    </source>
</evidence>
<reference evidence="1 2" key="1">
    <citation type="submission" date="2020-04" db="EMBL/GenBank/DDBJ databases">
        <authorList>
            <person name="De Canck E."/>
        </authorList>
    </citation>
    <scope>NUCLEOTIDE SEQUENCE [LARGE SCALE GENOMIC DNA]</scope>
    <source>
        <strain evidence="1 2">LMG 29739</strain>
    </source>
</reference>
<proteinExistence type="predicted"/>
<sequence length="38" mass="4231">MLSSQSAIQPIQIDMCIELVDNVPEHVCGRIGKQVLKH</sequence>
<keyword evidence="2" id="KW-1185">Reference proteome</keyword>
<dbReference type="EMBL" id="CADIKF010000013">
    <property type="protein sequence ID" value="CAB3755363.1"/>
    <property type="molecule type" value="Genomic_DNA"/>
</dbReference>
<dbReference type="AlphaFoldDB" id="A0A6J5DN74"/>
<gene>
    <name evidence="1" type="ORF">LMG29739_02168</name>
</gene>
<dbReference type="Proteomes" id="UP000494329">
    <property type="component" value="Unassembled WGS sequence"/>
</dbReference>
<accession>A0A6J5DN74</accession>